<feature type="compositionally biased region" description="Acidic residues" evidence="1">
    <location>
        <begin position="110"/>
        <end position="119"/>
    </location>
</feature>
<feature type="compositionally biased region" description="Low complexity" evidence="1">
    <location>
        <begin position="85"/>
        <end position="98"/>
    </location>
</feature>
<organism evidence="2 3">
    <name type="scientific">Kalanchoe fedtschenkoi</name>
    <name type="common">Lavender scallops</name>
    <name type="synonym">South American air plant</name>
    <dbReference type="NCBI Taxonomy" id="63787"/>
    <lineage>
        <taxon>Eukaryota</taxon>
        <taxon>Viridiplantae</taxon>
        <taxon>Streptophyta</taxon>
        <taxon>Embryophyta</taxon>
        <taxon>Tracheophyta</taxon>
        <taxon>Spermatophyta</taxon>
        <taxon>Magnoliopsida</taxon>
        <taxon>eudicotyledons</taxon>
        <taxon>Gunneridae</taxon>
        <taxon>Pentapetalae</taxon>
        <taxon>Saxifragales</taxon>
        <taxon>Crassulaceae</taxon>
        <taxon>Kalanchoe</taxon>
    </lineage>
</organism>
<dbReference type="Proteomes" id="UP000594263">
    <property type="component" value="Unplaced"/>
</dbReference>
<dbReference type="Gramene" id="Kaladp0011s1335.1.v1.1">
    <property type="protein sequence ID" value="Kaladp0011s1335.1.v1.1.CDS.1"/>
    <property type="gene ID" value="Kaladp0011s1335.v1.1"/>
</dbReference>
<name>A0A7N0SXZ3_KALFE</name>
<protein>
    <submittedName>
        <fullName evidence="2">Uncharacterized protein</fullName>
    </submittedName>
</protein>
<dbReference type="EnsemblPlants" id="Kaladp0011s1335.1.v1.1">
    <property type="protein sequence ID" value="Kaladp0011s1335.1.v1.1.CDS.1"/>
    <property type="gene ID" value="Kaladp0011s1335.v1.1"/>
</dbReference>
<dbReference type="AlphaFoldDB" id="A0A7N0SXZ3"/>
<proteinExistence type="predicted"/>
<feature type="region of interest" description="Disordered" evidence="1">
    <location>
        <begin position="81"/>
        <end position="119"/>
    </location>
</feature>
<evidence type="ECO:0000313" key="2">
    <source>
        <dbReference type="EnsemblPlants" id="Kaladp0011s1335.1.v1.1.CDS.1"/>
    </source>
</evidence>
<sequence>MWGLTQRVMVGILREISAADGAGGVGREPGVDALRVEHVVALGEEPEGLLLVELVQADGALQRALPDFQVLDLGVAEGGEGVDQGGVEAAGGSVSPGAVGAGGAAADGGPDADGEDADE</sequence>
<evidence type="ECO:0000256" key="1">
    <source>
        <dbReference type="SAM" id="MobiDB-lite"/>
    </source>
</evidence>
<evidence type="ECO:0000313" key="3">
    <source>
        <dbReference type="Proteomes" id="UP000594263"/>
    </source>
</evidence>
<keyword evidence="3" id="KW-1185">Reference proteome</keyword>
<accession>A0A7N0SXZ3</accession>
<reference evidence="2" key="1">
    <citation type="submission" date="2021-01" db="UniProtKB">
        <authorList>
            <consortium name="EnsemblPlants"/>
        </authorList>
    </citation>
    <scope>IDENTIFICATION</scope>
</reference>